<dbReference type="CDD" id="cd04301">
    <property type="entry name" value="NAT_SF"/>
    <property type="match status" value="1"/>
</dbReference>
<comment type="caution">
    <text evidence="4">The sequence shown here is derived from an EMBL/GenBank/DDBJ whole genome shotgun (WGS) entry which is preliminary data.</text>
</comment>
<evidence type="ECO:0000256" key="2">
    <source>
        <dbReference type="ARBA" id="ARBA00023315"/>
    </source>
</evidence>
<protein>
    <submittedName>
        <fullName evidence="4">GNAT family N-acetyltransferase</fullName>
    </submittedName>
</protein>
<dbReference type="InterPro" id="IPR050680">
    <property type="entry name" value="YpeA/RimI_acetyltransf"/>
</dbReference>
<organism evidence="4 5">
    <name type="scientific">Cytobacillus stercorigallinarum</name>
    <dbReference type="NCBI Taxonomy" id="2762240"/>
    <lineage>
        <taxon>Bacteria</taxon>
        <taxon>Bacillati</taxon>
        <taxon>Bacillota</taxon>
        <taxon>Bacilli</taxon>
        <taxon>Bacillales</taxon>
        <taxon>Bacillaceae</taxon>
        <taxon>Cytobacillus</taxon>
    </lineage>
</organism>
<dbReference type="PROSITE" id="PS51186">
    <property type="entry name" value="GNAT"/>
    <property type="match status" value="1"/>
</dbReference>
<name>A0ABR8QUD0_9BACI</name>
<keyword evidence="1" id="KW-0808">Transferase</keyword>
<dbReference type="RefSeq" id="WP_191816742.1">
    <property type="nucleotide sequence ID" value="NZ_JACSQT010000011.1"/>
</dbReference>
<proteinExistence type="predicted"/>
<keyword evidence="5" id="KW-1185">Reference proteome</keyword>
<feature type="domain" description="N-acetyltransferase" evidence="3">
    <location>
        <begin position="6"/>
        <end position="171"/>
    </location>
</feature>
<keyword evidence="2" id="KW-0012">Acyltransferase</keyword>
<dbReference type="Gene3D" id="3.40.630.30">
    <property type="match status" value="1"/>
</dbReference>
<evidence type="ECO:0000256" key="1">
    <source>
        <dbReference type="ARBA" id="ARBA00022679"/>
    </source>
</evidence>
<dbReference type="EMBL" id="JACSQT010000011">
    <property type="protein sequence ID" value="MBD7939042.1"/>
    <property type="molecule type" value="Genomic_DNA"/>
</dbReference>
<evidence type="ECO:0000313" key="5">
    <source>
        <dbReference type="Proteomes" id="UP000657931"/>
    </source>
</evidence>
<dbReference type="Pfam" id="PF00583">
    <property type="entry name" value="Acetyltransf_1"/>
    <property type="match status" value="1"/>
</dbReference>
<dbReference type="PANTHER" id="PTHR43420">
    <property type="entry name" value="ACETYLTRANSFERASE"/>
    <property type="match status" value="1"/>
</dbReference>
<dbReference type="PANTHER" id="PTHR43420:SF43">
    <property type="entry name" value="SPERMINE_SPERMIDINE ACETYLTRANSFERASE"/>
    <property type="match status" value="1"/>
</dbReference>
<dbReference type="InterPro" id="IPR000182">
    <property type="entry name" value="GNAT_dom"/>
</dbReference>
<reference evidence="4 5" key="1">
    <citation type="submission" date="2020-08" db="EMBL/GenBank/DDBJ databases">
        <title>A Genomic Blueprint of the Chicken Gut Microbiome.</title>
        <authorList>
            <person name="Gilroy R."/>
            <person name="Ravi A."/>
            <person name="Getino M."/>
            <person name="Pursley I."/>
            <person name="Horton D.L."/>
            <person name="Alikhan N.-F."/>
            <person name="Baker D."/>
            <person name="Gharbi K."/>
            <person name="Hall N."/>
            <person name="Watson M."/>
            <person name="Adriaenssens E.M."/>
            <person name="Foster-Nyarko E."/>
            <person name="Jarju S."/>
            <person name="Secka A."/>
            <person name="Antonio M."/>
            <person name="Oren A."/>
            <person name="Chaudhuri R."/>
            <person name="La Ragione R.M."/>
            <person name="Hildebrand F."/>
            <person name="Pallen M.J."/>
        </authorList>
    </citation>
    <scope>NUCLEOTIDE SEQUENCE [LARGE SCALE GENOMIC DNA]</scope>
    <source>
        <strain evidence="4 5">Sa5YUA1</strain>
    </source>
</reference>
<evidence type="ECO:0000313" key="4">
    <source>
        <dbReference type="EMBL" id="MBD7939042.1"/>
    </source>
</evidence>
<dbReference type="Proteomes" id="UP000657931">
    <property type="component" value="Unassembled WGS sequence"/>
</dbReference>
<evidence type="ECO:0000259" key="3">
    <source>
        <dbReference type="PROSITE" id="PS51186"/>
    </source>
</evidence>
<dbReference type="InterPro" id="IPR016181">
    <property type="entry name" value="Acyl_CoA_acyltransferase"/>
</dbReference>
<dbReference type="SUPFAM" id="SSF55729">
    <property type="entry name" value="Acyl-CoA N-acyltransferases (Nat)"/>
    <property type="match status" value="1"/>
</dbReference>
<gene>
    <name evidence="4" type="ORF">H9655_18550</name>
</gene>
<sequence length="178" mass="20233">MNQTSFTIRKAVIEDAMGIARVHVDSWRSTYAAIFPQEYLNGLSYEKRETLWKNNIPLGGVYVAENEVGEIIGFSSGGKERSGKYDAFDGELYAIYLLEEYQRKGVGSALFAAVTTELKQKGYQSMLVLVVEDNYSHRFYEALGGEKIDSIEMNMAGEKYTEIVYGWRDLTSFDIRNQ</sequence>
<accession>A0ABR8QUD0</accession>